<evidence type="ECO:0000313" key="1">
    <source>
        <dbReference type="EMBL" id="SVD95505.1"/>
    </source>
</evidence>
<dbReference type="EMBL" id="UINC01184335">
    <property type="protein sequence ID" value="SVD95505.1"/>
    <property type="molecule type" value="Genomic_DNA"/>
</dbReference>
<reference evidence="1" key="1">
    <citation type="submission" date="2018-05" db="EMBL/GenBank/DDBJ databases">
        <authorList>
            <person name="Lanie J.A."/>
            <person name="Ng W.-L."/>
            <person name="Kazmierczak K.M."/>
            <person name="Andrzejewski T.M."/>
            <person name="Davidsen T.M."/>
            <person name="Wayne K.J."/>
            <person name="Tettelin H."/>
            <person name="Glass J.I."/>
            <person name="Rusch D."/>
            <person name="Podicherti R."/>
            <person name="Tsui H.-C.T."/>
            <person name="Winkler M.E."/>
        </authorList>
    </citation>
    <scope>NUCLEOTIDE SEQUENCE</scope>
</reference>
<proteinExistence type="predicted"/>
<protein>
    <submittedName>
        <fullName evidence="1">Uncharacterized protein</fullName>
    </submittedName>
</protein>
<sequence length="96" mass="11167">MKIYILALALLVSAGCSRDHIRNYPLNKFAPVYIQDVEGRRISIDIGSRHVVRGDRSTLVIVRDIREERFPLLRGWHIEREDDSFSIEEIPTFAPF</sequence>
<gene>
    <name evidence="1" type="ORF">METZ01_LOCUS448359</name>
</gene>
<name>A0A382ZKC0_9ZZZZ</name>
<dbReference type="PROSITE" id="PS51257">
    <property type="entry name" value="PROKAR_LIPOPROTEIN"/>
    <property type="match status" value="1"/>
</dbReference>
<dbReference type="AlphaFoldDB" id="A0A382ZKC0"/>
<organism evidence="1">
    <name type="scientific">marine metagenome</name>
    <dbReference type="NCBI Taxonomy" id="408172"/>
    <lineage>
        <taxon>unclassified sequences</taxon>
        <taxon>metagenomes</taxon>
        <taxon>ecological metagenomes</taxon>
    </lineage>
</organism>
<accession>A0A382ZKC0</accession>